<dbReference type="EMBL" id="VFPS01000007">
    <property type="protein sequence ID" value="TQM90554.1"/>
    <property type="molecule type" value="Genomic_DNA"/>
</dbReference>
<dbReference type="OrthoDB" id="5122834at2"/>
<dbReference type="AlphaFoldDB" id="A0A4Y3UN84"/>
<evidence type="ECO:0000313" key="2">
    <source>
        <dbReference type="EMBL" id="TQM90554.1"/>
    </source>
</evidence>
<proteinExistence type="predicted"/>
<dbReference type="RefSeq" id="WP_141380066.1">
    <property type="nucleotide sequence ID" value="NZ_BJNA01000014.1"/>
</dbReference>
<organism evidence="2 3">
    <name type="scientific">Microbacterium lacticum</name>
    <dbReference type="NCBI Taxonomy" id="33885"/>
    <lineage>
        <taxon>Bacteria</taxon>
        <taxon>Bacillati</taxon>
        <taxon>Actinomycetota</taxon>
        <taxon>Actinomycetes</taxon>
        <taxon>Micrococcales</taxon>
        <taxon>Microbacteriaceae</taxon>
        <taxon>Microbacterium</taxon>
    </lineage>
</organism>
<name>A0A4Y3UN84_9MICO</name>
<sequence>MSGAAGETDAAGENGERPTIDALLEDARRRLAGSPRERRGDWVQARRLLGFGRAPRIVPVGDVWHVGVLLIADAEVYATGEVLRARTEAPRGYTAEAQRERSERAAAAARGGFADGEVVHLGAEPLDLGALRRGEASGPLSVVAGVVHVRWSASGAPRPLADYLDEQLALR</sequence>
<evidence type="ECO:0000256" key="1">
    <source>
        <dbReference type="SAM" id="MobiDB-lite"/>
    </source>
</evidence>
<keyword evidence="3" id="KW-1185">Reference proteome</keyword>
<dbReference type="Proteomes" id="UP000319804">
    <property type="component" value="Unassembled WGS sequence"/>
</dbReference>
<accession>A0A4Y3UN84</accession>
<comment type="caution">
    <text evidence="2">The sequence shown here is derived from an EMBL/GenBank/DDBJ whole genome shotgun (WGS) entry which is preliminary data.</text>
</comment>
<evidence type="ECO:0000313" key="3">
    <source>
        <dbReference type="Proteomes" id="UP000319804"/>
    </source>
</evidence>
<protein>
    <recommendedName>
        <fullName evidence="4">Glutaminase</fullName>
    </recommendedName>
</protein>
<reference evidence="2 3" key="1">
    <citation type="submission" date="2019-06" db="EMBL/GenBank/DDBJ databases">
        <title>Sequencing the genomes of 1000 actinobacteria strains.</title>
        <authorList>
            <person name="Klenk H.-P."/>
        </authorList>
    </citation>
    <scope>NUCLEOTIDE SEQUENCE [LARGE SCALE GENOMIC DNA]</scope>
    <source>
        <strain evidence="2 3">DSM 20427</strain>
    </source>
</reference>
<feature type="region of interest" description="Disordered" evidence="1">
    <location>
        <begin position="1"/>
        <end position="21"/>
    </location>
</feature>
<gene>
    <name evidence="2" type="ORF">FHX68_2873</name>
</gene>
<evidence type="ECO:0008006" key="4">
    <source>
        <dbReference type="Google" id="ProtNLM"/>
    </source>
</evidence>